<evidence type="ECO:0000256" key="9">
    <source>
        <dbReference type="RuleBase" id="RU368116"/>
    </source>
</evidence>
<comment type="function">
    <text evidence="9">ATP dependent phosphorylation of adenosine and other related nucleoside analogs to monophosphate derivatives.</text>
</comment>
<dbReference type="GO" id="GO:0005524">
    <property type="term" value="F:ATP binding"/>
    <property type="evidence" value="ECO:0007669"/>
    <property type="project" value="UniProtKB-UniRule"/>
</dbReference>
<dbReference type="Gene3D" id="3.30.1110.10">
    <property type="match status" value="2"/>
</dbReference>
<dbReference type="InterPro" id="IPR029056">
    <property type="entry name" value="Ribokinase-like"/>
</dbReference>
<evidence type="ECO:0000256" key="1">
    <source>
        <dbReference type="ARBA" id="ARBA00004801"/>
    </source>
</evidence>
<dbReference type="InterPro" id="IPR011611">
    <property type="entry name" value="PfkB_dom"/>
</dbReference>
<keyword evidence="6 9" id="KW-0547">Nucleotide-binding</keyword>
<name>A0A915D1F4_9BILA</name>
<evidence type="ECO:0000256" key="8">
    <source>
        <dbReference type="ARBA" id="ARBA00022840"/>
    </source>
</evidence>
<evidence type="ECO:0000259" key="10">
    <source>
        <dbReference type="Pfam" id="PF00294"/>
    </source>
</evidence>
<keyword evidence="5 9" id="KW-0660">Purine salvage</keyword>
<keyword evidence="9" id="KW-0460">Magnesium</keyword>
<organism evidence="11 12">
    <name type="scientific">Ditylenchus dipsaci</name>
    <dbReference type="NCBI Taxonomy" id="166011"/>
    <lineage>
        <taxon>Eukaryota</taxon>
        <taxon>Metazoa</taxon>
        <taxon>Ecdysozoa</taxon>
        <taxon>Nematoda</taxon>
        <taxon>Chromadorea</taxon>
        <taxon>Rhabditida</taxon>
        <taxon>Tylenchina</taxon>
        <taxon>Tylenchomorpha</taxon>
        <taxon>Sphaerularioidea</taxon>
        <taxon>Anguinidae</taxon>
        <taxon>Anguininae</taxon>
        <taxon>Ditylenchus</taxon>
    </lineage>
</organism>
<evidence type="ECO:0000256" key="5">
    <source>
        <dbReference type="ARBA" id="ARBA00022726"/>
    </source>
</evidence>
<dbReference type="WBParaSite" id="jg14822">
    <property type="protein sequence ID" value="jg14822"/>
    <property type="gene ID" value="jg14822"/>
</dbReference>
<dbReference type="GO" id="GO:0005634">
    <property type="term" value="C:nucleus"/>
    <property type="evidence" value="ECO:0007669"/>
    <property type="project" value="UniProtKB-SubCell"/>
</dbReference>
<dbReference type="PANTHER" id="PTHR45769:SF3">
    <property type="entry name" value="ADENOSINE KINASE"/>
    <property type="match status" value="1"/>
</dbReference>
<comment type="catalytic activity">
    <reaction evidence="9">
        <text>adenosine + ATP = AMP + ADP + H(+)</text>
        <dbReference type="Rhea" id="RHEA:20824"/>
        <dbReference type="ChEBI" id="CHEBI:15378"/>
        <dbReference type="ChEBI" id="CHEBI:16335"/>
        <dbReference type="ChEBI" id="CHEBI:30616"/>
        <dbReference type="ChEBI" id="CHEBI:456215"/>
        <dbReference type="ChEBI" id="CHEBI:456216"/>
        <dbReference type="EC" id="2.7.1.20"/>
    </reaction>
</comment>
<evidence type="ECO:0000256" key="2">
    <source>
        <dbReference type="ARBA" id="ARBA00010688"/>
    </source>
</evidence>
<dbReference type="EC" id="2.7.1.20" evidence="3 9"/>
<feature type="domain" description="Carbohydrate kinase PfkB" evidence="10">
    <location>
        <begin position="43"/>
        <end position="165"/>
    </location>
</feature>
<keyword evidence="4 9" id="KW-0808">Transferase</keyword>
<evidence type="ECO:0000313" key="11">
    <source>
        <dbReference type="Proteomes" id="UP000887574"/>
    </source>
</evidence>
<protein>
    <recommendedName>
        <fullName evidence="3 9">Adenosine kinase</fullName>
        <shortName evidence="9">AK</shortName>
        <ecNumber evidence="3 9">2.7.1.20</ecNumber>
    </recommendedName>
    <alternativeName>
        <fullName evidence="9">Adenosine 5'-phosphotransferase</fullName>
    </alternativeName>
</protein>
<dbReference type="GO" id="GO:0005829">
    <property type="term" value="C:cytosol"/>
    <property type="evidence" value="ECO:0007669"/>
    <property type="project" value="TreeGrafter"/>
</dbReference>
<dbReference type="GO" id="GO:0004001">
    <property type="term" value="F:adenosine kinase activity"/>
    <property type="evidence" value="ECO:0007669"/>
    <property type="project" value="UniProtKB-UniRule"/>
</dbReference>
<dbReference type="GO" id="GO:0006144">
    <property type="term" value="P:purine nucleobase metabolic process"/>
    <property type="evidence" value="ECO:0007669"/>
    <property type="project" value="TreeGrafter"/>
</dbReference>
<evidence type="ECO:0000256" key="7">
    <source>
        <dbReference type="ARBA" id="ARBA00022777"/>
    </source>
</evidence>
<keyword evidence="11" id="KW-1185">Reference proteome</keyword>
<dbReference type="PANTHER" id="PTHR45769">
    <property type="entry name" value="ADENOSINE KINASE"/>
    <property type="match status" value="1"/>
</dbReference>
<dbReference type="AlphaFoldDB" id="A0A915D1F4"/>
<dbReference type="PRINTS" id="PR00989">
    <property type="entry name" value="ADENOKINASE"/>
</dbReference>
<keyword evidence="9" id="KW-0539">Nucleus</keyword>
<sequence length="174" mass="19203">MASATNNELTEGILLGMGNPLLDIQVNVEKDLLDKYEMKENCAILAEDKHLALFEEIVKREGIEYIPGGATQNALRVFQWIICKPNASTFFGAVGKDKYSEILYNQSKNAGVNVCYQVNKSVKTGTCAALIYKHHRSLCADLAAANTFTLDHLQSEANDALVKRQNSITYLVSS</sequence>
<keyword evidence="8 9" id="KW-0067">ATP-binding</keyword>
<dbReference type="Pfam" id="PF00294">
    <property type="entry name" value="PfkB"/>
    <property type="match status" value="1"/>
</dbReference>
<keyword evidence="7 9" id="KW-0418">Kinase</keyword>
<dbReference type="InterPro" id="IPR001805">
    <property type="entry name" value="Adenokinase"/>
</dbReference>
<comment type="similarity">
    <text evidence="2 9">Belongs to the carbohydrate kinase PfkB family.</text>
</comment>
<comment type="cofactor">
    <cofactor evidence="9">
        <name>Mg(2+)</name>
        <dbReference type="ChEBI" id="CHEBI:18420"/>
    </cofactor>
    <text evidence="9">Binds 3 Mg(2+) ions per subunit.</text>
</comment>
<reference evidence="12" key="1">
    <citation type="submission" date="2022-11" db="UniProtKB">
        <authorList>
            <consortium name="WormBaseParasite"/>
        </authorList>
    </citation>
    <scope>IDENTIFICATION</scope>
</reference>
<evidence type="ECO:0000256" key="4">
    <source>
        <dbReference type="ARBA" id="ARBA00022679"/>
    </source>
</evidence>
<accession>A0A915D1F4</accession>
<comment type="subcellular location">
    <subcellularLocation>
        <location evidence="9">Nucleus</location>
    </subcellularLocation>
</comment>
<proteinExistence type="inferred from homology"/>
<evidence type="ECO:0000256" key="6">
    <source>
        <dbReference type="ARBA" id="ARBA00022741"/>
    </source>
</evidence>
<dbReference type="SUPFAM" id="SSF53613">
    <property type="entry name" value="Ribokinase-like"/>
    <property type="match status" value="1"/>
</dbReference>
<comment type="pathway">
    <text evidence="1 9">Purine metabolism; AMP biosynthesis via salvage pathway; AMP from adenosine: step 1/1.</text>
</comment>
<evidence type="ECO:0000256" key="3">
    <source>
        <dbReference type="ARBA" id="ARBA00012119"/>
    </source>
</evidence>
<evidence type="ECO:0000313" key="12">
    <source>
        <dbReference type="WBParaSite" id="jg14822"/>
    </source>
</evidence>
<comment type="subunit">
    <text evidence="9">Monomer.</text>
</comment>
<dbReference type="GO" id="GO:0044209">
    <property type="term" value="P:AMP salvage"/>
    <property type="evidence" value="ECO:0007669"/>
    <property type="project" value="UniProtKB-UniRule"/>
</dbReference>
<dbReference type="GO" id="GO:0006166">
    <property type="term" value="P:purine ribonucleoside salvage"/>
    <property type="evidence" value="ECO:0007669"/>
    <property type="project" value="UniProtKB-KW"/>
</dbReference>
<dbReference type="Proteomes" id="UP000887574">
    <property type="component" value="Unplaced"/>
</dbReference>